<feature type="domain" description="Putative auto-transporter adhesin head GIN" evidence="2">
    <location>
        <begin position="29"/>
        <end position="209"/>
    </location>
</feature>
<feature type="chain" id="PRO_5046360016" evidence="1">
    <location>
        <begin position="19"/>
        <end position="225"/>
    </location>
</feature>
<accession>A0ABV9T818</accession>
<gene>
    <name evidence="3" type="ORF">ACFPFU_24475</name>
</gene>
<dbReference type="Gene3D" id="2.160.20.120">
    <property type="match status" value="1"/>
</dbReference>
<feature type="signal peptide" evidence="1">
    <location>
        <begin position="1"/>
        <end position="18"/>
    </location>
</feature>
<organism evidence="3 4">
    <name type="scientific">Negadavirga shengliensis</name>
    <dbReference type="NCBI Taxonomy" id="1389218"/>
    <lineage>
        <taxon>Bacteria</taxon>
        <taxon>Pseudomonadati</taxon>
        <taxon>Bacteroidota</taxon>
        <taxon>Cytophagia</taxon>
        <taxon>Cytophagales</taxon>
        <taxon>Cyclobacteriaceae</taxon>
        <taxon>Negadavirga</taxon>
    </lineage>
</organism>
<dbReference type="EMBL" id="JBHSJJ010000024">
    <property type="protein sequence ID" value="MFC4874882.1"/>
    <property type="molecule type" value="Genomic_DNA"/>
</dbReference>
<evidence type="ECO:0000313" key="4">
    <source>
        <dbReference type="Proteomes" id="UP001595818"/>
    </source>
</evidence>
<proteinExistence type="predicted"/>
<dbReference type="Pfam" id="PF10988">
    <property type="entry name" value="DUF2807"/>
    <property type="match status" value="1"/>
</dbReference>
<reference evidence="4" key="1">
    <citation type="journal article" date="2019" name="Int. J. Syst. Evol. Microbiol.">
        <title>The Global Catalogue of Microorganisms (GCM) 10K type strain sequencing project: providing services to taxonomists for standard genome sequencing and annotation.</title>
        <authorList>
            <consortium name="The Broad Institute Genomics Platform"/>
            <consortium name="The Broad Institute Genome Sequencing Center for Infectious Disease"/>
            <person name="Wu L."/>
            <person name="Ma J."/>
        </authorList>
    </citation>
    <scope>NUCLEOTIDE SEQUENCE [LARGE SCALE GENOMIC DNA]</scope>
    <source>
        <strain evidence="4">CGMCC 4.7466</strain>
    </source>
</reference>
<name>A0ABV9T818_9BACT</name>
<protein>
    <submittedName>
        <fullName evidence="3">Head GIN domain-containing protein</fullName>
    </submittedName>
</protein>
<evidence type="ECO:0000259" key="2">
    <source>
        <dbReference type="Pfam" id="PF10988"/>
    </source>
</evidence>
<keyword evidence="1" id="KW-0732">Signal</keyword>
<evidence type="ECO:0000313" key="3">
    <source>
        <dbReference type="EMBL" id="MFC4874882.1"/>
    </source>
</evidence>
<dbReference type="InterPro" id="IPR021255">
    <property type="entry name" value="DUF2807"/>
</dbReference>
<dbReference type="Proteomes" id="UP001595818">
    <property type="component" value="Unassembled WGS sequence"/>
</dbReference>
<dbReference type="RefSeq" id="WP_377069166.1">
    <property type="nucleotide sequence ID" value="NZ_JBHSJJ010000024.1"/>
</dbReference>
<evidence type="ECO:0000256" key="1">
    <source>
        <dbReference type="SAM" id="SignalP"/>
    </source>
</evidence>
<comment type="caution">
    <text evidence="3">The sequence shown here is derived from an EMBL/GenBank/DDBJ whole genome shotgun (WGS) entry which is preliminary data.</text>
</comment>
<keyword evidence="4" id="KW-1185">Reference proteome</keyword>
<sequence length="225" mass="24017">MKLSITAILICLVSVCMAQTSQESRTLKAFDKIKVSNAIEAELIKGNTHEIEITASGIALDKVETEVKNRTLDLKISGSSPRSSTVKVKIIYAKLEDVSVSTSAKVFVRDTLESQTVKLNTATNGYLEAAVKARSLSLDAQTNSQMSLRGTADQLYFNAFTNAQIDGDGLEANNAEVRVNTNASGTFKVLESIKGTAATRGRVKYTGNPNLVDVKVNTGGAIDGP</sequence>